<name>A0ABY5PBL1_9ACTN</name>
<dbReference type="Proteomes" id="UP001058860">
    <property type="component" value="Chromosome"/>
</dbReference>
<feature type="transmembrane region" description="Helical" evidence="1">
    <location>
        <begin position="60"/>
        <end position="83"/>
    </location>
</feature>
<keyword evidence="3" id="KW-1185">Reference proteome</keyword>
<evidence type="ECO:0000313" key="2">
    <source>
        <dbReference type="EMBL" id="UUY02054.1"/>
    </source>
</evidence>
<proteinExistence type="predicted"/>
<feature type="transmembrane region" description="Helical" evidence="1">
    <location>
        <begin position="89"/>
        <end position="109"/>
    </location>
</feature>
<organism evidence="2 3">
    <name type="scientific">Svornostia abyssi</name>
    <dbReference type="NCBI Taxonomy" id="2898438"/>
    <lineage>
        <taxon>Bacteria</taxon>
        <taxon>Bacillati</taxon>
        <taxon>Actinomycetota</taxon>
        <taxon>Thermoleophilia</taxon>
        <taxon>Solirubrobacterales</taxon>
        <taxon>Baekduiaceae</taxon>
        <taxon>Svornostia</taxon>
    </lineage>
</organism>
<feature type="transmembrane region" description="Helical" evidence="1">
    <location>
        <begin position="29"/>
        <end position="48"/>
    </location>
</feature>
<keyword evidence="1" id="KW-0812">Transmembrane</keyword>
<keyword evidence="1" id="KW-1133">Transmembrane helix</keyword>
<reference evidence="3" key="1">
    <citation type="submission" date="2021-11" db="EMBL/GenBank/DDBJ databases">
        <title>Cultivation dependent microbiological survey of springs from the worlds oldest radium mine currently devoted to the extraction of radon-saturated water.</title>
        <authorList>
            <person name="Kapinusova G."/>
            <person name="Smrhova T."/>
            <person name="Strejcek M."/>
            <person name="Suman J."/>
            <person name="Jani K."/>
            <person name="Pajer P."/>
            <person name="Uhlik O."/>
        </authorList>
    </citation>
    <scope>NUCLEOTIDE SEQUENCE [LARGE SCALE GENOMIC DNA]</scope>
    <source>
        <strain evidence="3">J379</strain>
    </source>
</reference>
<protein>
    <submittedName>
        <fullName evidence="2">Uncharacterized protein</fullName>
    </submittedName>
</protein>
<keyword evidence="1" id="KW-0472">Membrane</keyword>
<evidence type="ECO:0000256" key="1">
    <source>
        <dbReference type="SAM" id="Phobius"/>
    </source>
</evidence>
<evidence type="ECO:0000313" key="3">
    <source>
        <dbReference type="Proteomes" id="UP001058860"/>
    </source>
</evidence>
<gene>
    <name evidence="2" type="ORF">LRS13_15170</name>
</gene>
<dbReference type="RefSeq" id="WP_353862590.1">
    <property type="nucleotide sequence ID" value="NZ_CP088295.1"/>
</dbReference>
<dbReference type="EMBL" id="CP088295">
    <property type="protein sequence ID" value="UUY02054.1"/>
    <property type="molecule type" value="Genomic_DNA"/>
</dbReference>
<accession>A0ABY5PBL1</accession>
<sequence>MTVALAWAAFLAVAVLVSGFEAGPLPAAAIGSAALALSPIAISVLTGFSLATQGRAATLVLLRGLIVGLPAVVCFFTIAALTLEPWGTAAAFAAASIAALLLQAAVAGATGPGGAAARTAAPPGTGESHPTHSA</sequence>